<dbReference type="InterPro" id="IPR050595">
    <property type="entry name" value="Bact_response_regulator"/>
</dbReference>
<dbReference type="Gene3D" id="3.40.50.2300">
    <property type="match status" value="1"/>
</dbReference>
<dbReference type="InterPro" id="IPR001789">
    <property type="entry name" value="Sig_transdc_resp-reg_receiver"/>
</dbReference>
<evidence type="ECO:0000259" key="3">
    <source>
        <dbReference type="PROSITE" id="PS50110"/>
    </source>
</evidence>
<dbReference type="SMART" id="SM00448">
    <property type="entry name" value="REC"/>
    <property type="match status" value="1"/>
</dbReference>
<evidence type="ECO:0000313" key="4">
    <source>
        <dbReference type="EMBL" id="RVT86049.1"/>
    </source>
</evidence>
<dbReference type="PROSITE" id="PS50110">
    <property type="entry name" value="RESPONSE_REGULATORY"/>
    <property type="match status" value="1"/>
</dbReference>
<dbReference type="AlphaFoldDB" id="A0A3S2XSW1"/>
<proteinExistence type="predicted"/>
<dbReference type="Pfam" id="PF00072">
    <property type="entry name" value="Response_reg"/>
    <property type="match status" value="1"/>
</dbReference>
<dbReference type="PANTHER" id="PTHR44591:SF3">
    <property type="entry name" value="RESPONSE REGULATORY DOMAIN-CONTAINING PROTEIN"/>
    <property type="match status" value="1"/>
</dbReference>
<evidence type="ECO:0000313" key="5">
    <source>
        <dbReference type="Proteomes" id="UP000288587"/>
    </source>
</evidence>
<dbReference type="InterPro" id="IPR011006">
    <property type="entry name" value="CheY-like_superfamily"/>
</dbReference>
<accession>A0A3S2XSW1</accession>
<dbReference type="Proteomes" id="UP000288587">
    <property type="component" value="Unassembled WGS sequence"/>
</dbReference>
<evidence type="ECO:0000256" key="2">
    <source>
        <dbReference type="PROSITE-ProRule" id="PRU00169"/>
    </source>
</evidence>
<comment type="caution">
    <text evidence="4">The sequence shown here is derived from an EMBL/GenBank/DDBJ whole genome shotgun (WGS) entry which is preliminary data.</text>
</comment>
<keyword evidence="5" id="KW-1185">Reference proteome</keyword>
<keyword evidence="1 2" id="KW-0597">Phosphoprotein</keyword>
<protein>
    <submittedName>
        <fullName evidence="4">Response regulator</fullName>
    </submittedName>
</protein>
<feature type="domain" description="Response regulatory" evidence="3">
    <location>
        <begin position="12"/>
        <end position="129"/>
    </location>
</feature>
<dbReference type="GO" id="GO:0000160">
    <property type="term" value="P:phosphorelay signal transduction system"/>
    <property type="evidence" value="ECO:0007669"/>
    <property type="project" value="InterPro"/>
</dbReference>
<dbReference type="PANTHER" id="PTHR44591">
    <property type="entry name" value="STRESS RESPONSE REGULATOR PROTEIN 1"/>
    <property type="match status" value="1"/>
</dbReference>
<organism evidence="4 5">
    <name type="scientific">Inhella crocodyli</name>
    <dbReference type="NCBI Taxonomy" id="2499851"/>
    <lineage>
        <taxon>Bacteria</taxon>
        <taxon>Pseudomonadati</taxon>
        <taxon>Pseudomonadota</taxon>
        <taxon>Betaproteobacteria</taxon>
        <taxon>Burkholderiales</taxon>
        <taxon>Sphaerotilaceae</taxon>
        <taxon>Inhella</taxon>
    </lineage>
</organism>
<name>A0A3S2XSW1_9BURK</name>
<gene>
    <name evidence="4" type="ORF">EOD73_08365</name>
</gene>
<dbReference type="OrthoDB" id="8778114at2"/>
<dbReference type="EMBL" id="SACM01000002">
    <property type="protein sequence ID" value="RVT86049.1"/>
    <property type="molecule type" value="Genomic_DNA"/>
</dbReference>
<reference evidence="4 5" key="1">
    <citation type="submission" date="2019-01" db="EMBL/GenBank/DDBJ databases">
        <authorList>
            <person name="Chen W.-M."/>
        </authorList>
    </citation>
    <scope>NUCLEOTIDE SEQUENCE [LARGE SCALE GENOMIC DNA]</scope>
    <source>
        <strain evidence="4 5">CCP-18</strain>
    </source>
</reference>
<evidence type="ECO:0000256" key="1">
    <source>
        <dbReference type="ARBA" id="ARBA00022553"/>
    </source>
</evidence>
<sequence>MQADYASPVKPKILIVDDQADIRRLVRFALEDAGFALFEAPNGQLALQLARALRPDLIVLDQVMPGDVDGLDVLQALQAESGLSGTLTLMLTSRQEPRDKQTALAAGANYFLTKPFSPARLLEVVMVMLKSRDTAPH</sequence>
<feature type="modified residue" description="4-aspartylphosphate" evidence="2">
    <location>
        <position position="61"/>
    </location>
</feature>
<dbReference type="SUPFAM" id="SSF52172">
    <property type="entry name" value="CheY-like"/>
    <property type="match status" value="1"/>
</dbReference>